<dbReference type="AlphaFoldDB" id="K0S2U4"/>
<dbReference type="EMBL" id="AGNL01021123">
    <property type="protein sequence ID" value="EJK60423.1"/>
    <property type="molecule type" value="Genomic_DNA"/>
</dbReference>
<evidence type="ECO:0000313" key="2">
    <source>
        <dbReference type="Proteomes" id="UP000266841"/>
    </source>
</evidence>
<comment type="caution">
    <text evidence="1">The sequence shown here is derived from an EMBL/GenBank/DDBJ whole genome shotgun (WGS) entry which is preliminary data.</text>
</comment>
<sequence length="167" mass="18572">MDVDGFDRGCGQLSMLQRTMTEDVEGLVEDDIRVACVRLCDTRSAASRSEAEASDDYCRDLLPDAPTVRMAMGGHSPPPKKIKLLHPVCHHDESKVHGVNGTHKTCKASKLQGPTWELFGSDSETVSGKKHFCTFHKAREIDLEHEAEMNEISSVEDHRTIVLNVRT</sequence>
<name>K0S2U4_THAOC</name>
<dbReference type="Proteomes" id="UP000266841">
    <property type="component" value="Unassembled WGS sequence"/>
</dbReference>
<accession>K0S2U4</accession>
<gene>
    <name evidence="1" type="ORF">THAOC_19231</name>
</gene>
<protein>
    <submittedName>
        <fullName evidence="1">Uncharacterized protein</fullName>
    </submittedName>
</protein>
<proteinExistence type="predicted"/>
<reference evidence="1 2" key="1">
    <citation type="journal article" date="2012" name="Genome Biol.">
        <title>Genome and low-iron response of an oceanic diatom adapted to chronic iron limitation.</title>
        <authorList>
            <person name="Lommer M."/>
            <person name="Specht M."/>
            <person name="Roy A.S."/>
            <person name="Kraemer L."/>
            <person name="Andreson R."/>
            <person name="Gutowska M.A."/>
            <person name="Wolf J."/>
            <person name="Bergner S.V."/>
            <person name="Schilhabel M.B."/>
            <person name="Klostermeier U.C."/>
            <person name="Beiko R.G."/>
            <person name="Rosenstiel P."/>
            <person name="Hippler M."/>
            <person name="Laroche J."/>
        </authorList>
    </citation>
    <scope>NUCLEOTIDE SEQUENCE [LARGE SCALE GENOMIC DNA]</scope>
    <source>
        <strain evidence="1 2">CCMP1005</strain>
    </source>
</reference>
<evidence type="ECO:0000313" key="1">
    <source>
        <dbReference type="EMBL" id="EJK60423.1"/>
    </source>
</evidence>
<keyword evidence="2" id="KW-1185">Reference proteome</keyword>
<organism evidence="1 2">
    <name type="scientific">Thalassiosira oceanica</name>
    <name type="common">Marine diatom</name>
    <dbReference type="NCBI Taxonomy" id="159749"/>
    <lineage>
        <taxon>Eukaryota</taxon>
        <taxon>Sar</taxon>
        <taxon>Stramenopiles</taxon>
        <taxon>Ochrophyta</taxon>
        <taxon>Bacillariophyta</taxon>
        <taxon>Coscinodiscophyceae</taxon>
        <taxon>Thalassiosirophycidae</taxon>
        <taxon>Thalassiosirales</taxon>
        <taxon>Thalassiosiraceae</taxon>
        <taxon>Thalassiosira</taxon>
    </lineage>
</organism>